<keyword evidence="4" id="KW-1185">Reference proteome</keyword>
<dbReference type="Gene3D" id="3.40.190.10">
    <property type="entry name" value="Periplasmic binding protein-like II"/>
    <property type="match status" value="2"/>
</dbReference>
<evidence type="ECO:0000313" key="4">
    <source>
        <dbReference type="Proteomes" id="UP000001425"/>
    </source>
</evidence>
<protein>
    <submittedName>
        <fullName evidence="3">Sll0237 protein</fullName>
    </submittedName>
</protein>
<gene>
    <name evidence="3" type="ordered locus">sll0237</name>
</gene>
<dbReference type="InterPro" id="IPR026045">
    <property type="entry name" value="Ferric-bd"/>
</dbReference>
<name>P73900_SYNY3</name>
<dbReference type="EnsemblBacteria" id="BAA17964">
    <property type="protein sequence ID" value="BAA17964"/>
    <property type="gene ID" value="BAA17964"/>
</dbReference>
<organism evidence="3 4">
    <name type="scientific">Synechocystis sp. (strain ATCC 27184 / PCC 6803 / Kazusa)</name>
    <dbReference type="NCBI Taxonomy" id="1111708"/>
    <lineage>
        <taxon>Bacteria</taxon>
        <taxon>Bacillati</taxon>
        <taxon>Cyanobacteriota</taxon>
        <taxon>Cyanophyceae</taxon>
        <taxon>Synechococcales</taxon>
        <taxon>Merismopediaceae</taxon>
        <taxon>Synechocystis</taxon>
    </lineage>
</organism>
<dbReference type="AlphaFoldDB" id="P73900"/>
<accession>P73900</accession>
<dbReference type="eggNOG" id="COG1840">
    <property type="taxonomic scope" value="Bacteria"/>
</dbReference>
<keyword evidence="1 2" id="KW-0732">Signal</keyword>
<feature type="signal peptide" evidence="2">
    <location>
        <begin position="1"/>
        <end position="20"/>
    </location>
</feature>
<dbReference type="PANTHER" id="PTHR30006:SF24">
    <property type="entry name" value="SLL0237 PROTEIN"/>
    <property type="match status" value="1"/>
</dbReference>
<dbReference type="PANTHER" id="PTHR30006">
    <property type="entry name" value="THIAMINE-BINDING PERIPLASMIC PROTEIN-RELATED"/>
    <property type="match status" value="1"/>
</dbReference>
<dbReference type="Proteomes" id="UP000001425">
    <property type="component" value="Chromosome"/>
</dbReference>
<dbReference type="SUPFAM" id="SSF53850">
    <property type="entry name" value="Periplasmic binding protein-like II"/>
    <property type="match status" value="1"/>
</dbReference>
<dbReference type="Pfam" id="PF13343">
    <property type="entry name" value="SBP_bac_6"/>
    <property type="match status" value="1"/>
</dbReference>
<feature type="chain" id="PRO_5004161579" evidence="2">
    <location>
        <begin position="21"/>
        <end position="343"/>
    </location>
</feature>
<evidence type="ECO:0000313" key="3">
    <source>
        <dbReference type="EMBL" id="BAA17964.1"/>
    </source>
</evidence>
<dbReference type="InParanoid" id="P73900"/>
<dbReference type="PaxDb" id="1148-1653047"/>
<reference evidence="3 4" key="2">
    <citation type="journal article" date="1996" name="DNA Res.">
        <title>Sequence analysis of the genome of the unicellular cyanobacterium Synechocystis sp. strain PCC6803. II. Sequence determination of the entire genome and assignment of potential protein-coding regions.</title>
        <authorList>
            <person name="Kaneko T."/>
            <person name="Sato S."/>
            <person name="Kotani H."/>
            <person name="Tanaka A."/>
            <person name="Asamizu E."/>
            <person name="Nakamura Y."/>
            <person name="Miyajima N."/>
            <person name="Hirosawa M."/>
            <person name="Sugiura M."/>
            <person name="Sasamoto S."/>
            <person name="Kimura T."/>
            <person name="Hosouchi T."/>
            <person name="Matsuno A."/>
            <person name="Muraki A."/>
            <person name="Nakazaki N."/>
            <person name="Naruo K."/>
            <person name="Okumura S."/>
            <person name="Shimpo S."/>
            <person name="Takeuchi C."/>
            <person name="Wada T."/>
            <person name="Watanabe A."/>
            <person name="Yamada M."/>
            <person name="Yasuda M."/>
            <person name="Tabata S."/>
        </authorList>
    </citation>
    <scope>NUCLEOTIDE SEQUENCE [LARGE SCALE GENOMIC DNA]</scope>
    <source>
        <strain evidence="4">ATCC 27184 / PCC 6803 / Kazusa</strain>
    </source>
</reference>
<evidence type="ECO:0000256" key="1">
    <source>
        <dbReference type="ARBA" id="ARBA00022729"/>
    </source>
</evidence>
<dbReference type="KEGG" id="syn:sll0237"/>
<dbReference type="IntAct" id="P73900">
    <property type="interactions" value="2"/>
</dbReference>
<dbReference type="PIR" id="S75102">
    <property type="entry name" value="S75102"/>
</dbReference>
<dbReference type="STRING" id="1148.gene:10498833"/>
<sequence length="343" mass="37029">MLLSTRKQWLLTLISLLAIAVNGCDRTSPREVVVYVSVDRIYAEPILEKFSQATGIKVLPVYDVEATKTTGLANRLLLEKNRPQADVFWSGEFVQTLMLKQQNVLVPYTSASGEQLPAQYRDPQGYWYGVGGRARILLANTEKLAENQYPQSLTDLVSLATGGQPVGIAYPIFGTSATHAAALYAHWGNAQAEQFYRSLQEKGVGVVDGNSVVRDLVVNGQLAIGLTDTDDACSAVAKGEPVEIIFPDQGPGQMGAFVLTGSVALIANAPHPEAGQALVDFLIAPSTEAELIQLGGSQLPLHSSSPVSTCLENFVVKPMAVNPTQVFEQLETSKRDLQTIFVR</sequence>
<reference evidence="3 4" key="1">
    <citation type="journal article" date="1995" name="DNA Res.">
        <title>Sequence analysis of the genome of the unicellular cyanobacterium Synechocystis sp. strain PCC6803. I. Sequence features in the 1 Mb region from map positions 64% to 92% of the genome.</title>
        <authorList>
            <person name="Kaneko T."/>
            <person name="Tanaka A."/>
            <person name="Sato S."/>
            <person name="Kotani H."/>
            <person name="Sazuka T."/>
            <person name="Miyajima N."/>
            <person name="Sugiura M."/>
            <person name="Tabata S."/>
        </authorList>
    </citation>
    <scope>NUCLEOTIDE SEQUENCE [LARGE SCALE GENOMIC DNA]</scope>
    <source>
        <strain evidence="4">ATCC 27184 / PCC 6803 / Kazusa</strain>
    </source>
</reference>
<dbReference type="PIRSF" id="PIRSF002825">
    <property type="entry name" value="CfbpA"/>
    <property type="match status" value="1"/>
</dbReference>
<proteinExistence type="predicted"/>
<dbReference type="CDD" id="cd13518">
    <property type="entry name" value="PBP2_Fe3_thiamine_like"/>
    <property type="match status" value="1"/>
</dbReference>
<dbReference type="EMBL" id="BA000022">
    <property type="protein sequence ID" value="BAA17964.1"/>
    <property type="molecule type" value="Genomic_DNA"/>
</dbReference>
<evidence type="ECO:0000256" key="2">
    <source>
        <dbReference type="SAM" id="SignalP"/>
    </source>
</evidence>
<dbReference type="PhylomeDB" id="P73900"/>